<evidence type="ECO:0000256" key="6">
    <source>
        <dbReference type="RuleBase" id="RU368095"/>
    </source>
</evidence>
<dbReference type="PROSITE" id="PS51142">
    <property type="entry name" value="NAS"/>
    <property type="match status" value="1"/>
</dbReference>
<protein>
    <recommendedName>
        <fullName evidence="2 6">Nicotianamine synthase</fullName>
        <ecNumber evidence="2 6">2.5.1.43</ecNumber>
    </recommendedName>
</protein>
<sequence length="187" mass="21305">MDSPEEAEAALVHKISSLTAAIVKLPSLSPSLEVNALFTNLVMACIPRSMMDVERLAPELQRMRASLIRLCADADALLEAHYSDLLATFDNPLDHLTLFPYFSNYLLLSQLEHALLAHHVLGPRRLRRLRPAPAQLPRARGTPPPYHRLRQLRHLRGCQRPGVPPLERRRRAHRAYGVPHLRRGRRH</sequence>
<evidence type="ECO:0000313" key="7">
    <source>
        <dbReference type="EMBL" id="CAD6269647.1"/>
    </source>
</evidence>
<evidence type="ECO:0000256" key="5">
    <source>
        <dbReference type="ARBA" id="ARBA00049391"/>
    </source>
</evidence>
<name>A0A811RI67_9POAL</name>
<evidence type="ECO:0000256" key="3">
    <source>
        <dbReference type="ARBA" id="ARBA00022679"/>
    </source>
</evidence>
<dbReference type="InterPro" id="IPR029063">
    <property type="entry name" value="SAM-dependent_MTases_sf"/>
</dbReference>
<keyword evidence="8" id="KW-1185">Reference proteome</keyword>
<dbReference type="Proteomes" id="UP000604825">
    <property type="component" value="Unassembled WGS sequence"/>
</dbReference>
<keyword evidence="3 6" id="KW-0808">Transferase</keyword>
<evidence type="ECO:0000313" key="8">
    <source>
        <dbReference type="Proteomes" id="UP000604825"/>
    </source>
</evidence>
<dbReference type="GO" id="GO:0030418">
    <property type="term" value="P:nicotianamine biosynthetic process"/>
    <property type="evidence" value="ECO:0007669"/>
    <property type="project" value="UniProtKB-UniRule"/>
</dbReference>
<dbReference type="PANTHER" id="PTHR32266:SF12">
    <property type="entry name" value="NICOTIANAMINE SYNTHASE 3"/>
    <property type="match status" value="1"/>
</dbReference>
<dbReference type="PANTHER" id="PTHR32266">
    <property type="entry name" value="NICOTIANAMINE SYNTHASE 3"/>
    <property type="match status" value="1"/>
</dbReference>
<comment type="catalytic activity">
    <reaction evidence="5 6">
        <text>3 S-adenosyl-L-methionine = nicotianamine + 3 S-methyl-5'-thioadenosine + 3 H(+)</text>
        <dbReference type="Rhea" id="RHEA:16481"/>
        <dbReference type="ChEBI" id="CHEBI:15378"/>
        <dbReference type="ChEBI" id="CHEBI:17509"/>
        <dbReference type="ChEBI" id="CHEBI:58249"/>
        <dbReference type="ChEBI" id="CHEBI:59789"/>
        <dbReference type="EC" id="2.5.1.43"/>
    </reaction>
</comment>
<comment type="function">
    <text evidence="6">Synthesizes nicotianamine, a polyamine which serves as a sensor for the physiological iron status within the plant, and/or might be involved in the transport of iron.</text>
</comment>
<dbReference type="InterPro" id="IPR004298">
    <property type="entry name" value="Nicotian_synth"/>
</dbReference>
<evidence type="ECO:0000256" key="2">
    <source>
        <dbReference type="ARBA" id="ARBA00012675"/>
    </source>
</evidence>
<keyword evidence="4 6" id="KW-0949">S-adenosyl-L-methionine</keyword>
<comment type="similarity">
    <text evidence="1 6">Belongs to the nicotianamine synthase (NAS)-like family.</text>
</comment>
<organism evidence="7 8">
    <name type="scientific">Miscanthus lutarioriparius</name>
    <dbReference type="NCBI Taxonomy" id="422564"/>
    <lineage>
        <taxon>Eukaryota</taxon>
        <taxon>Viridiplantae</taxon>
        <taxon>Streptophyta</taxon>
        <taxon>Embryophyta</taxon>
        <taxon>Tracheophyta</taxon>
        <taxon>Spermatophyta</taxon>
        <taxon>Magnoliopsida</taxon>
        <taxon>Liliopsida</taxon>
        <taxon>Poales</taxon>
        <taxon>Poaceae</taxon>
        <taxon>PACMAD clade</taxon>
        <taxon>Panicoideae</taxon>
        <taxon>Andropogonodae</taxon>
        <taxon>Andropogoneae</taxon>
        <taxon>Saccharinae</taxon>
        <taxon>Miscanthus</taxon>
    </lineage>
</organism>
<gene>
    <name evidence="7" type="ORF">NCGR_LOCUS52949</name>
</gene>
<dbReference type="Pfam" id="PF03059">
    <property type="entry name" value="NAS"/>
    <property type="match status" value="1"/>
</dbReference>
<dbReference type="EMBL" id="CAJGYO010000015">
    <property type="protein sequence ID" value="CAD6269647.1"/>
    <property type="molecule type" value="Genomic_DNA"/>
</dbReference>
<proteinExistence type="inferred from homology"/>
<dbReference type="GO" id="GO:0030410">
    <property type="term" value="F:nicotianamine synthase activity"/>
    <property type="evidence" value="ECO:0007669"/>
    <property type="project" value="UniProtKB-UniRule"/>
</dbReference>
<evidence type="ECO:0000256" key="4">
    <source>
        <dbReference type="ARBA" id="ARBA00022691"/>
    </source>
</evidence>
<evidence type="ECO:0000256" key="1">
    <source>
        <dbReference type="ARBA" id="ARBA00007009"/>
    </source>
</evidence>
<dbReference type="OrthoDB" id="1734387at2759"/>
<accession>A0A811RI67</accession>
<dbReference type="EC" id="2.5.1.43" evidence="2 6"/>
<dbReference type="Gene3D" id="3.40.50.150">
    <property type="entry name" value="Vaccinia Virus protein VP39"/>
    <property type="match status" value="1"/>
</dbReference>
<comment type="caution">
    <text evidence="7">The sequence shown here is derived from an EMBL/GenBank/DDBJ whole genome shotgun (WGS) entry which is preliminary data.</text>
</comment>
<dbReference type="AlphaFoldDB" id="A0A811RI67"/>
<reference evidence="7" key="1">
    <citation type="submission" date="2020-10" db="EMBL/GenBank/DDBJ databases">
        <authorList>
            <person name="Han B."/>
            <person name="Lu T."/>
            <person name="Zhao Q."/>
            <person name="Huang X."/>
            <person name="Zhao Y."/>
        </authorList>
    </citation>
    <scope>NUCLEOTIDE SEQUENCE</scope>
</reference>